<dbReference type="Proteomes" id="UP000000267">
    <property type="component" value="Unassembled WGS sequence"/>
</dbReference>
<dbReference type="eggNOG" id="KOG2206">
    <property type="taxonomic scope" value="Eukaryota"/>
</dbReference>
<dbReference type="InterPro" id="IPR049559">
    <property type="entry name" value="Rrp6p-like_exo"/>
</dbReference>
<reference evidence="11 12" key="1">
    <citation type="journal article" date="2007" name="Proc. Natl. Acad. Sci. U.S.A.">
        <title>Independent sorting-out of thousands of duplicated gene pairs in two yeast species descended from a whole-genome duplication.</title>
        <authorList>
            <person name="Scannell D.R."/>
            <person name="Frank A.C."/>
            <person name="Conant G.C."/>
            <person name="Byrne K.P."/>
            <person name="Woolfit M."/>
            <person name="Wolfe K.H."/>
        </authorList>
    </citation>
    <scope>NUCLEOTIDE SEQUENCE [LARGE SCALE GENOMIC DNA]</scope>
    <source>
        <strain evidence="12">ATCC 22028 / DSM 70294 / BCRC 21397 / CBS 2163 / NBRC 10782 / NRRL Y-8283 / UCD 57-17</strain>
    </source>
</reference>
<keyword evidence="4" id="KW-0378">Hydrolase</keyword>
<dbReference type="Gene3D" id="1.10.150.80">
    <property type="entry name" value="HRDC domain"/>
    <property type="match status" value="1"/>
</dbReference>
<dbReference type="GO" id="GO:0034476">
    <property type="term" value="P:U5 snRNA 3'-end processing"/>
    <property type="evidence" value="ECO:0007669"/>
    <property type="project" value="EnsemblFungi"/>
</dbReference>
<keyword evidence="2" id="KW-0698">rRNA processing</keyword>
<feature type="compositionally biased region" description="Basic and acidic residues" evidence="9">
    <location>
        <begin position="698"/>
        <end position="708"/>
    </location>
</feature>
<dbReference type="PROSITE" id="PS50967">
    <property type="entry name" value="HRDC"/>
    <property type="match status" value="1"/>
</dbReference>
<dbReference type="GO" id="GO:0034475">
    <property type="term" value="P:U4 snRNA 3'-end processing"/>
    <property type="evidence" value="ECO:0007669"/>
    <property type="project" value="EnsemblFungi"/>
</dbReference>
<dbReference type="GeneID" id="5545651"/>
<feature type="domain" description="HRDC" evidence="10">
    <location>
        <begin position="434"/>
        <end position="514"/>
    </location>
</feature>
<dbReference type="Pfam" id="PF00570">
    <property type="entry name" value="HRDC"/>
    <property type="match status" value="1"/>
</dbReference>
<evidence type="ECO:0000256" key="5">
    <source>
        <dbReference type="ARBA" id="ARBA00022835"/>
    </source>
</evidence>
<keyword evidence="3" id="KW-0540">Nuclease</keyword>
<dbReference type="SMART" id="SM00341">
    <property type="entry name" value="HRDC"/>
    <property type="match status" value="1"/>
</dbReference>
<feature type="region of interest" description="Disordered" evidence="9">
    <location>
        <begin position="110"/>
        <end position="150"/>
    </location>
</feature>
<dbReference type="GO" id="GO:0000467">
    <property type="term" value="P:exonucleolytic trimming to generate mature 3'-end of 5.8S rRNA from tricistronic rRNA transcript (SSU-rRNA, 5.8S rRNA, LSU-rRNA)"/>
    <property type="evidence" value="ECO:0007669"/>
    <property type="project" value="EnsemblFungi"/>
</dbReference>
<dbReference type="InterPro" id="IPR010997">
    <property type="entry name" value="HRDC-like_sf"/>
</dbReference>
<dbReference type="Pfam" id="PF08066">
    <property type="entry name" value="PMC2NT"/>
    <property type="match status" value="1"/>
</dbReference>
<keyword evidence="12" id="KW-1185">Reference proteome</keyword>
<dbReference type="OrthoDB" id="2250022at2759"/>
<dbReference type="GO" id="GO:0071036">
    <property type="term" value="P:nuclear polyadenylation-dependent snoRNA catabolic process"/>
    <property type="evidence" value="ECO:0007669"/>
    <property type="project" value="EnsemblFungi"/>
</dbReference>
<dbReference type="InParanoid" id="A7TJX1"/>
<dbReference type="GO" id="GO:0071037">
    <property type="term" value="P:nuclear polyadenylation-dependent snRNA catabolic process"/>
    <property type="evidence" value="ECO:0007669"/>
    <property type="project" value="EnsemblFungi"/>
</dbReference>
<dbReference type="GO" id="GO:0071040">
    <property type="term" value="P:nuclear polyadenylation-dependent antisense transcript catabolic process"/>
    <property type="evidence" value="ECO:0007669"/>
    <property type="project" value="EnsemblFungi"/>
</dbReference>
<dbReference type="InterPro" id="IPR036397">
    <property type="entry name" value="RNaseH_sf"/>
</dbReference>
<name>A7TJX1_VANPO</name>
<dbReference type="CDD" id="cd06147">
    <property type="entry name" value="Rrp6p_like_exo"/>
    <property type="match status" value="1"/>
</dbReference>
<feature type="region of interest" description="Disordered" evidence="9">
    <location>
        <begin position="698"/>
        <end position="746"/>
    </location>
</feature>
<dbReference type="GO" id="GO:0071039">
    <property type="term" value="P:nuclear polyadenylation-dependent CUT catabolic process"/>
    <property type="evidence" value="ECO:0007669"/>
    <property type="project" value="EnsemblFungi"/>
</dbReference>
<accession>A7TJX1</accession>
<dbReference type="InterPro" id="IPR012337">
    <property type="entry name" value="RNaseH-like_sf"/>
</dbReference>
<evidence type="ECO:0000259" key="10">
    <source>
        <dbReference type="PROSITE" id="PS50967"/>
    </source>
</evidence>
<dbReference type="InterPro" id="IPR002562">
    <property type="entry name" value="3'-5'_exonuclease_dom"/>
</dbReference>
<gene>
    <name evidence="11" type="ORF">Kpol_1037p29</name>
</gene>
<dbReference type="GO" id="GO:0071035">
    <property type="term" value="P:nuclear polyadenylation-dependent rRNA catabolic process"/>
    <property type="evidence" value="ECO:0007669"/>
    <property type="project" value="EnsemblFungi"/>
</dbReference>
<dbReference type="SUPFAM" id="SSF47819">
    <property type="entry name" value="HRDC-like"/>
    <property type="match status" value="1"/>
</dbReference>
<dbReference type="OMA" id="LEYKFLH"/>
<dbReference type="GO" id="GO:0000973">
    <property type="term" value="P:post-transcriptional tethering of RNA polymerase II gene DNA at nuclear periphery"/>
    <property type="evidence" value="ECO:0007669"/>
    <property type="project" value="EnsemblFungi"/>
</dbReference>
<proteinExistence type="inferred from homology"/>
<evidence type="ECO:0000313" key="12">
    <source>
        <dbReference type="Proteomes" id="UP000000267"/>
    </source>
</evidence>
<dbReference type="GO" id="GO:0003727">
    <property type="term" value="F:single-stranded RNA binding"/>
    <property type="evidence" value="ECO:0007669"/>
    <property type="project" value="TreeGrafter"/>
</dbReference>
<sequence length="746" mass="85691">MSEDINKELLSSVVSTVRAASSLAAQDVDFYRNLDKEISTSLNESSKEITNMINTLLLSINENNEELESGKEGLEQYWKDFSNVMDNLFEKSDRSLDIITRSKTSNDNKSEFQYLSDSAQSDSNPSKRVTKPQLQFSRPVDNSESKPFMPLLNDKPHSIKSFTDSLIIIPESEELPSHYAHPYEVEIDKQEYNASVLQVAEPLKSQPWNSESTWVDTSEALQSMLDKLKECTEIAVDLEHHDYRSYYGIVCLMQISTRKEDFLVDTLALRDELHILNEVFADPNILKVLHGAFMDIIWLQRDLGLYVVSLFDTYHASRALGFPRHSLAYLLEKYANFKTSKKYQLADWRVRPLSKPMHAYARADTHFLLNIYDQIRNQLIRENKLAEVLFESRNVAKRRFEYSRFRPKVPSPAVFTPIEKEEPWRTLVYQYNVPSTKIELLKRIWEWRDMIARRDDESPRYIMPNQLMISLVEYTPIDPAGVISVSNVMTDHVRSNSKVIANLIKKSLEDMKSVPAGALTAFQNIDYKIGQKFASDKLTISQIQNMTALFKEIASNPSIIEKDVSKKIDPILFSNIFLSKNEIVLYDHDKRHVVTNEQLAGRAEEVEGFMNEANNTTLAINIESSAEMHVEEPEAKEKNALFSPPISNVENASSSNTDGFEDMNDIIVLKDVKKRTNIKDHKKKQGMPNKEVIDYSKLDTILSKEKRENSKKRKGDPFGEENGLEGPKAAKKRKQINRGKNVSFKR</sequence>
<dbReference type="GO" id="GO:0000176">
    <property type="term" value="C:nuclear exosome (RNase complex)"/>
    <property type="evidence" value="ECO:0007669"/>
    <property type="project" value="EnsemblFungi"/>
</dbReference>
<dbReference type="InterPro" id="IPR045092">
    <property type="entry name" value="Rrp6-like"/>
</dbReference>
<evidence type="ECO:0000256" key="8">
    <source>
        <dbReference type="ARBA" id="ARBA00043957"/>
    </source>
</evidence>
<dbReference type="Gene3D" id="3.30.420.10">
    <property type="entry name" value="Ribonuclease H-like superfamily/Ribonuclease H"/>
    <property type="match status" value="1"/>
</dbReference>
<evidence type="ECO:0000256" key="9">
    <source>
        <dbReference type="SAM" id="MobiDB-lite"/>
    </source>
</evidence>
<organism evidence="12">
    <name type="scientific">Vanderwaltozyma polyspora (strain ATCC 22028 / DSM 70294 / BCRC 21397 / CBS 2163 / NBRC 10782 / NRRL Y-8283 / UCD 57-17)</name>
    <name type="common">Kluyveromyces polysporus</name>
    <dbReference type="NCBI Taxonomy" id="436907"/>
    <lineage>
        <taxon>Eukaryota</taxon>
        <taxon>Fungi</taxon>
        <taxon>Dikarya</taxon>
        <taxon>Ascomycota</taxon>
        <taxon>Saccharomycotina</taxon>
        <taxon>Saccharomycetes</taxon>
        <taxon>Saccharomycetales</taxon>
        <taxon>Saccharomycetaceae</taxon>
        <taxon>Vanderwaltozyma</taxon>
    </lineage>
</organism>
<dbReference type="GO" id="GO:0032204">
    <property type="term" value="P:regulation of telomere maintenance"/>
    <property type="evidence" value="ECO:0007669"/>
    <property type="project" value="EnsemblFungi"/>
</dbReference>
<feature type="compositionally biased region" description="Basic residues" evidence="9">
    <location>
        <begin position="729"/>
        <end position="746"/>
    </location>
</feature>
<dbReference type="PANTHER" id="PTHR12124:SF47">
    <property type="entry name" value="EXOSOME COMPONENT 10"/>
    <property type="match status" value="1"/>
</dbReference>
<dbReference type="HOGENOM" id="CLU_010129_3_2_1"/>
<evidence type="ECO:0000256" key="7">
    <source>
        <dbReference type="ARBA" id="ARBA00023242"/>
    </source>
</evidence>
<dbReference type="GO" id="GO:0000166">
    <property type="term" value="F:nucleotide binding"/>
    <property type="evidence" value="ECO:0007669"/>
    <property type="project" value="InterPro"/>
</dbReference>
<dbReference type="GO" id="GO:0000175">
    <property type="term" value="F:3'-5'-RNA exonuclease activity"/>
    <property type="evidence" value="ECO:0007669"/>
    <property type="project" value="EnsemblFungi"/>
</dbReference>
<dbReference type="EMBL" id="DS480404">
    <property type="protein sequence ID" value="EDO17433.1"/>
    <property type="molecule type" value="Genomic_DNA"/>
</dbReference>
<keyword evidence="7" id="KW-0539">Nucleus</keyword>
<keyword evidence="6" id="KW-0269">Exonuclease</keyword>
<dbReference type="InterPro" id="IPR002121">
    <property type="entry name" value="HRDC_dom"/>
</dbReference>
<dbReference type="GO" id="GO:0071042">
    <property type="term" value="P:nuclear polyadenylation-dependent mRNA catabolic process"/>
    <property type="evidence" value="ECO:0007669"/>
    <property type="project" value="EnsemblFungi"/>
</dbReference>
<evidence type="ECO:0000256" key="3">
    <source>
        <dbReference type="ARBA" id="ARBA00022722"/>
    </source>
</evidence>
<dbReference type="STRING" id="436907.A7TJX1"/>
<comment type="similarity">
    <text evidence="8">Belongs to the exosome component 10/RRP6 family.</text>
</comment>
<dbReference type="RefSeq" id="XP_001645291.1">
    <property type="nucleotide sequence ID" value="XM_001645241.1"/>
</dbReference>
<dbReference type="GO" id="GO:0071044">
    <property type="term" value="P:histone mRNA catabolic process"/>
    <property type="evidence" value="ECO:0007669"/>
    <property type="project" value="EnsemblFungi"/>
</dbReference>
<dbReference type="GO" id="GO:0034473">
    <property type="term" value="P:U1 snRNA 3'-end processing"/>
    <property type="evidence" value="ECO:0007669"/>
    <property type="project" value="EnsemblFungi"/>
</dbReference>
<dbReference type="FunFam" id="3.30.420.10:FF:000059">
    <property type="entry name" value="Exosome complex exonuclease Rrp6"/>
    <property type="match status" value="1"/>
</dbReference>
<dbReference type="GO" id="GO:0071028">
    <property type="term" value="P:nuclear mRNA surveillance"/>
    <property type="evidence" value="ECO:0007669"/>
    <property type="project" value="EnsemblFungi"/>
</dbReference>
<dbReference type="AlphaFoldDB" id="A7TJX1"/>
<keyword evidence="5" id="KW-0271">Exosome</keyword>
<evidence type="ECO:0000256" key="1">
    <source>
        <dbReference type="ARBA" id="ARBA00004123"/>
    </source>
</evidence>
<evidence type="ECO:0000256" key="4">
    <source>
        <dbReference type="ARBA" id="ARBA00022801"/>
    </source>
</evidence>
<dbReference type="SMART" id="SM00474">
    <property type="entry name" value="35EXOc"/>
    <property type="match status" value="1"/>
</dbReference>
<dbReference type="GO" id="GO:0071051">
    <property type="term" value="P:poly(A)-dependent snoRNA 3'-end processing"/>
    <property type="evidence" value="ECO:0007669"/>
    <property type="project" value="EnsemblFungi"/>
</dbReference>
<dbReference type="KEGG" id="vpo:Kpol_1037p29"/>
<dbReference type="SUPFAM" id="SSF53098">
    <property type="entry name" value="Ribonuclease H-like"/>
    <property type="match status" value="1"/>
</dbReference>
<dbReference type="InterPro" id="IPR044876">
    <property type="entry name" value="HRDC_dom_sf"/>
</dbReference>
<dbReference type="FunCoup" id="A7TJX1">
    <property type="interactions" value="1053"/>
</dbReference>
<evidence type="ECO:0000256" key="2">
    <source>
        <dbReference type="ARBA" id="ARBA00022552"/>
    </source>
</evidence>
<protein>
    <recommendedName>
        <fullName evidence="10">HRDC domain-containing protein</fullName>
    </recommendedName>
</protein>
<dbReference type="Pfam" id="PF01612">
    <property type="entry name" value="DNA_pol_A_exo1"/>
    <property type="match status" value="1"/>
</dbReference>
<dbReference type="PANTHER" id="PTHR12124">
    <property type="entry name" value="POLYMYOSITIS/SCLERODERMA AUTOANTIGEN-RELATED"/>
    <property type="match status" value="1"/>
</dbReference>
<dbReference type="GO" id="GO:0005730">
    <property type="term" value="C:nucleolus"/>
    <property type="evidence" value="ECO:0007669"/>
    <property type="project" value="EnsemblFungi"/>
</dbReference>
<dbReference type="GO" id="GO:0042134">
    <property type="term" value="F:rRNA primary transcript binding"/>
    <property type="evidence" value="ECO:0007669"/>
    <property type="project" value="EnsemblFungi"/>
</dbReference>
<dbReference type="GO" id="GO:0071038">
    <property type="term" value="P:TRAMP-dependent tRNA surveillance pathway"/>
    <property type="evidence" value="ECO:0007669"/>
    <property type="project" value="EnsemblFungi"/>
</dbReference>
<feature type="compositionally biased region" description="Polar residues" evidence="9">
    <location>
        <begin position="111"/>
        <end position="142"/>
    </location>
</feature>
<dbReference type="InterPro" id="IPR012588">
    <property type="entry name" value="Exosome-assoc_fac_Rrp6_N"/>
</dbReference>
<evidence type="ECO:0000313" key="11">
    <source>
        <dbReference type="EMBL" id="EDO17433.1"/>
    </source>
</evidence>
<evidence type="ECO:0000256" key="6">
    <source>
        <dbReference type="ARBA" id="ARBA00022839"/>
    </source>
</evidence>
<dbReference type="PhylomeDB" id="A7TJX1"/>
<comment type="subcellular location">
    <subcellularLocation>
        <location evidence="1">Nucleus</location>
    </subcellularLocation>
</comment>